<keyword evidence="3" id="KW-1185">Reference proteome</keyword>
<dbReference type="AlphaFoldDB" id="A0AA97H2S2"/>
<evidence type="ECO:0000313" key="3">
    <source>
        <dbReference type="Proteomes" id="UP001300604"/>
    </source>
</evidence>
<gene>
    <name evidence="2" type="ORF">PXC00_09600</name>
</gene>
<dbReference type="SUPFAM" id="SSF55729">
    <property type="entry name" value="Acyl-CoA N-acyltransferases (Nat)"/>
    <property type="match status" value="1"/>
</dbReference>
<reference evidence="2 3" key="2">
    <citation type="submission" date="2024-06" db="EMBL/GenBank/DDBJ databases">
        <title>Caproicibacterium argilliputei sp. nov, a novel caproic acid producing anaerobic bacterium isolated from pit mud.</title>
        <authorList>
            <person name="Xia S."/>
        </authorList>
    </citation>
    <scope>NUCLEOTIDE SEQUENCE [LARGE SCALE GENOMIC DNA]</scope>
    <source>
        <strain evidence="2 3">ZCY20-5</strain>
    </source>
</reference>
<sequence>MYSIIRNMKKDEYSEVYQILEDSFPATERRTRQAQQSLLNEPAYQIVVCEHEGRVGAFLAYWQLEDFLFIEHFAANPKLRNHGLGGKILQDFLQNSQQRTVLEVEPPETELAKRRIGFYIRNGFSLNRYGYKQPVLTEGQQTIPLLVMSSGGELTLREFQCFRDEVFQKVYHVGVKEGSLCL</sequence>
<dbReference type="InterPro" id="IPR000182">
    <property type="entry name" value="GNAT_dom"/>
</dbReference>
<dbReference type="Proteomes" id="UP001300604">
    <property type="component" value="Chromosome"/>
</dbReference>
<organism evidence="2 3">
    <name type="scientific">Caproicibacterium argilliputei</name>
    <dbReference type="NCBI Taxonomy" id="3030016"/>
    <lineage>
        <taxon>Bacteria</taxon>
        <taxon>Bacillati</taxon>
        <taxon>Bacillota</taxon>
        <taxon>Clostridia</taxon>
        <taxon>Eubacteriales</taxon>
        <taxon>Oscillospiraceae</taxon>
        <taxon>Caproicibacterium</taxon>
    </lineage>
</organism>
<dbReference type="PROSITE" id="PS51186">
    <property type="entry name" value="GNAT"/>
    <property type="match status" value="1"/>
</dbReference>
<proteinExistence type="predicted"/>
<evidence type="ECO:0000313" key="2">
    <source>
        <dbReference type="EMBL" id="WOC31473.1"/>
    </source>
</evidence>
<dbReference type="Gene3D" id="3.40.630.30">
    <property type="match status" value="1"/>
</dbReference>
<evidence type="ECO:0000259" key="1">
    <source>
        <dbReference type="PROSITE" id="PS51186"/>
    </source>
</evidence>
<dbReference type="GO" id="GO:0016747">
    <property type="term" value="F:acyltransferase activity, transferring groups other than amino-acyl groups"/>
    <property type="evidence" value="ECO:0007669"/>
    <property type="project" value="InterPro"/>
</dbReference>
<accession>A0AA97H2S2</accession>
<dbReference type="InterPro" id="IPR016181">
    <property type="entry name" value="Acyl_CoA_acyltransferase"/>
</dbReference>
<dbReference type="RefSeq" id="WP_316934936.1">
    <property type="nucleotide sequence ID" value="NZ_CP135996.1"/>
</dbReference>
<name>A0AA97H2S2_9FIRM</name>
<feature type="domain" description="N-acetyltransferase" evidence="1">
    <location>
        <begin position="3"/>
        <end position="144"/>
    </location>
</feature>
<reference evidence="3" key="1">
    <citation type="submission" date="2024-06" db="EMBL/GenBank/DDBJ databases">
        <title>Caproicibacterium argilliputei sp. nov, a novel caproic acid producing anaerobic bacterium isolated from pit mud.</title>
        <authorList>
            <person name="Zeng C."/>
        </authorList>
    </citation>
    <scope>NUCLEOTIDE SEQUENCE [LARGE SCALE GENOMIC DNA]</scope>
    <source>
        <strain evidence="3">ZCY20-5</strain>
    </source>
</reference>
<dbReference type="Pfam" id="PF00583">
    <property type="entry name" value="Acetyltransf_1"/>
    <property type="match status" value="1"/>
</dbReference>
<protein>
    <submittedName>
        <fullName evidence="2">GNAT family N-acetyltransferase</fullName>
    </submittedName>
</protein>
<dbReference type="KEGG" id="carl:PXC00_09600"/>
<dbReference type="EMBL" id="CP135996">
    <property type="protein sequence ID" value="WOC31473.1"/>
    <property type="molecule type" value="Genomic_DNA"/>
</dbReference>